<sequence length="205" mass="22947">MIESQAIKKLIIPGGHLCLENNYDIIWPEGPRTHAIVISPAFLWNANLKGGFGDWEHAAPRFPVGEKRELFVQHPHGLSYEGTFECVDSTTVVYSDFKELTTTQESRMIINTLSSYMHTTPFLLCLIDKMYGIGILKVRCAAIKMVSFNDRLYKSLIQKRAPPQTQAASTSRAAKKPAKRKSEAEPVDAEKPSKKRKKAPTSVAN</sequence>
<evidence type="ECO:0000313" key="3">
    <source>
        <dbReference type="Proteomes" id="UP000027265"/>
    </source>
</evidence>
<evidence type="ECO:0000256" key="1">
    <source>
        <dbReference type="SAM" id="MobiDB-lite"/>
    </source>
</evidence>
<accession>A0A067P3L5</accession>
<dbReference type="Proteomes" id="UP000027265">
    <property type="component" value="Unassembled WGS sequence"/>
</dbReference>
<gene>
    <name evidence="2" type="ORF">JAAARDRAFT_644429</name>
</gene>
<dbReference type="HOGENOM" id="CLU_1337676_0_0_1"/>
<protein>
    <submittedName>
        <fullName evidence="2">Uncharacterized protein</fullName>
    </submittedName>
</protein>
<reference evidence="3" key="1">
    <citation type="journal article" date="2014" name="Proc. Natl. Acad. Sci. U.S.A.">
        <title>Extensive sampling of basidiomycete genomes demonstrates inadequacy of the white-rot/brown-rot paradigm for wood decay fungi.</title>
        <authorList>
            <person name="Riley R."/>
            <person name="Salamov A.A."/>
            <person name="Brown D.W."/>
            <person name="Nagy L.G."/>
            <person name="Floudas D."/>
            <person name="Held B.W."/>
            <person name="Levasseur A."/>
            <person name="Lombard V."/>
            <person name="Morin E."/>
            <person name="Otillar R."/>
            <person name="Lindquist E.A."/>
            <person name="Sun H."/>
            <person name="LaButti K.M."/>
            <person name="Schmutz J."/>
            <person name="Jabbour D."/>
            <person name="Luo H."/>
            <person name="Baker S.E."/>
            <person name="Pisabarro A.G."/>
            <person name="Walton J.D."/>
            <person name="Blanchette R.A."/>
            <person name="Henrissat B."/>
            <person name="Martin F."/>
            <person name="Cullen D."/>
            <person name="Hibbett D.S."/>
            <person name="Grigoriev I.V."/>
        </authorList>
    </citation>
    <scope>NUCLEOTIDE SEQUENCE [LARGE SCALE GENOMIC DNA]</scope>
    <source>
        <strain evidence="3">MUCL 33604</strain>
    </source>
</reference>
<proteinExistence type="predicted"/>
<dbReference type="AlphaFoldDB" id="A0A067P3L5"/>
<feature type="region of interest" description="Disordered" evidence="1">
    <location>
        <begin position="160"/>
        <end position="205"/>
    </location>
</feature>
<organism evidence="2 3">
    <name type="scientific">Jaapia argillacea MUCL 33604</name>
    <dbReference type="NCBI Taxonomy" id="933084"/>
    <lineage>
        <taxon>Eukaryota</taxon>
        <taxon>Fungi</taxon>
        <taxon>Dikarya</taxon>
        <taxon>Basidiomycota</taxon>
        <taxon>Agaricomycotina</taxon>
        <taxon>Agaricomycetes</taxon>
        <taxon>Agaricomycetidae</taxon>
        <taxon>Jaapiales</taxon>
        <taxon>Jaapiaceae</taxon>
        <taxon>Jaapia</taxon>
    </lineage>
</organism>
<feature type="compositionally biased region" description="Basic and acidic residues" evidence="1">
    <location>
        <begin position="180"/>
        <end position="192"/>
    </location>
</feature>
<name>A0A067P3L5_9AGAM</name>
<keyword evidence="3" id="KW-1185">Reference proteome</keyword>
<evidence type="ECO:0000313" key="2">
    <source>
        <dbReference type="EMBL" id="KDQ49364.1"/>
    </source>
</evidence>
<dbReference type="InParanoid" id="A0A067P3L5"/>
<dbReference type="EMBL" id="KL197787">
    <property type="protein sequence ID" value="KDQ49364.1"/>
    <property type="molecule type" value="Genomic_DNA"/>
</dbReference>